<dbReference type="Gene3D" id="1.10.3210.10">
    <property type="entry name" value="Hypothetical protein af1432"/>
    <property type="match status" value="1"/>
</dbReference>
<dbReference type="PANTHER" id="PTHR46246:SF1">
    <property type="entry name" value="GUANOSINE-3',5'-BIS(DIPHOSPHATE) 3'-PYROPHOSPHOHYDROLASE MESH1"/>
    <property type="match status" value="1"/>
</dbReference>
<sequence>MSQPLSSMWDPDVYQLTWQFASQAHLGQTLPSSDIPYINHLGNVAMEVLSAISIEKIAPEPANLAMQCALLHDTIEDTPTSYQTLVEYFGESVADGVLALTKNTKLESKQAQMRDSLQRLQRQPKAVGLVKLADRITNLQQPPAHWDKDKAMCYREEAQLIHQCLHHTSPYLALRLQTKIDAYAQFLSP</sequence>
<dbReference type="GO" id="GO:0008893">
    <property type="term" value="F:guanosine-3',5'-bis(diphosphate) 3'-diphosphatase activity"/>
    <property type="evidence" value="ECO:0007669"/>
    <property type="project" value="TreeGrafter"/>
</dbReference>
<dbReference type="Proteomes" id="UP000613743">
    <property type="component" value="Unassembled WGS sequence"/>
</dbReference>
<gene>
    <name evidence="1" type="ORF">GCM10009332_14170</name>
</gene>
<reference evidence="1" key="2">
    <citation type="submission" date="2020-09" db="EMBL/GenBank/DDBJ databases">
        <authorList>
            <person name="Sun Q."/>
            <person name="Ohkuma M."/>
        </authorList>
    </citation>
    <scope>NUCLEOTIDE SEQUENCE</scope>
    <source>
        <strain evidence="1">JCM 30804</strain>
    </source>
</reference>
<protein>
    <submittedName>
        <fullName evidence="1">Phosphohydrolase</fullName>
    </submittedName>
</protein>
<dbReference type="SUPFAM" id="SSF109604">
    <property type="entry name" value="HD-domain/PDEase-like"/>
    <property type="match status" value="1"/>
</dbReference>
<keyword evidence="2" id="KW-1185">Reference proteome</keyword>
<dbReference type="InterPro" id="IPR052194">
    <property type="entry name" value="MESH1"/>
</dbReference>
<dbReference type="PANTHER" id="PTHR46246">
    <property type="entry name" value="GUANOSINE-3',5'-BIS(DIPHOSPHATE) 3'-PYROPHOSPHOHYDROLASE MESH1"/>
    <property type="match status" value="1"/>
</dbReference>
<dbReference type="Pfam" id="PF13328">
    <property type="entry name" value="HD_4"/>
    <property type="match status" value="1"/>
</dbReference>
<proteinExistence type="predicted"/>
<name>A0A917NAH4_9GAMM</name>
<dbReference type="AlphaFoldDB" id="A0A917NAH4"/>
<dbReference type="EMBL" id="BMPZ01000003">
    <property type="protein sequence ID" value="GGI77937.1"/>
    <property type="molecule type" value="Genomic_DNA"/>
</dbReference>
<comment type="caution">
    <text evidence="1">The sequence shown here is derived from an EMBL/GenBank/DDBJ whole genome shotgun (WGS) entry which is preliminary data.</text>
</comment>
<organism evidence="1 2">
    <name type="scientific">Shewanella gelidii</name>
    <dbReference type="NCBI Taxonomy" id="1642821"/>
    <lineage>
        <taxon>Bacteria</taxon>
        <taxon>Pseudomonadati</taxon>
        <taxon>Pseudomonadota</taxon>
        <taxon>Gammaproteobacteria</taxon>
        <taxon>Alteromonadales</taxon>
        <taxon>Shewanellaceae</taxon>
        <taxon>Shewanella</taxon>
    </lineage>
</organism>
<reference evidence="1" key="1">
    <citation type="journal article" date="2014" name="Int. J. Syst. Evol. Microbiol.">
        <title>Complete genome sequence of Corynebacterium casei LMG S-19264T (=DSM 44701T), isolated from a smear-ripened cheese.</title>
        <authorList>
            <consortium name="US DOE Joint Genome Institute (JGI-PGF)"/>
            <person name="Walter F."/>
            <person name="Albersmeier A."/>
            <person name="Kalinowski J."/>
            <person name="Ruckert C."/>
        </authorList>
    </citation>
    <scope>NUCLEOTIDE SEQUENCE</scope>
    <source>
        <strain evidence="1">JCM 30804</strain>
    </source>
</reference>
<evidence type="ECO:0000313" key="2">
    <source>
        <dbReference type="Proteomes" id="UP000613743"/>
    </source>
</evidence>
<accession>A0A917NAH4</accession>
<evidence type="ECO:0000313" key="1">
    <source>
        <dbReference type="EMBL" id="GGI77937.1"/>
    </source>
</evidence>
<dbReference type="RefSeq" id="WP_229779775.1">
    <property type="nucleotide sequence ID" value="NZ_BMPZ01000003.1"/>
</dbReference>